<dbReference type="GO" id="GO:0008033">
    <property type="term" value="P:tRNA processing"/>
    <property type="evidence" value="ECO:0007669"/>
    <property type="project" value="UniProtKB-KW"/>
</dbReference>
<keyword evidence="2" id="KW-0479">Metal-binding</keyword>
<keyword evidence="3" id="KW-0862">Zinc</keyword>
<evidence type="ECO:0000256" key="4">
    <source>
        <dbReference type="ARBA" id="ARBA00038402"/>
    </source>
</evidence>
<proteinExistence type="inferred from homology"/>
<dbReference type="GO" id="GO:0005655">
    <property type="term" value="C:nucleolar ribonuclease P complex"/>
    <property type="evidence" value="ECO:0007669"/>
    <property type="project" value="TreeGrafter"/>
</dbReference>
<evidence type="ECO:0000313" key="7">
    <source>
        <dbReference type="Proteomes" id="UP000305067"/>
    </source>
</evidence>
<dbReference type="InterPro" id="IPR007175">
    <property type="entry name" value="Rpr2/Snm1/Rpp21"/>
</dbReference>
<feature type="compositionally biased region" description="Polar residues" evidence="5">
    <location>
        <begin position="202"/>
        <end position="217"/>
    </location>
</feature>
<keyword evidence="1" id="KW-0819">tRNA processing</keyword>
<organism evidence="6 7">
    <name type="scientific">Pterulicium gracile</name>
    <dbReference type="NCBI Taxonomy" id="1884261"/>
    <lineage>
        <taxon>Eukaryota</taxon>
        <taxon>Fungi</taxon>
        <taxon>Dikarya</taxon>
        <taxon>Basidiomycota</taxon>
        <taxon>Agaricomycotina</taxon>
        <taxon>Agaricomycetes</taxon>
        <taxon>Agaricomycetidae</taxon>
        <taxon>Agaricales</taxon>
        <taxon>Pleurotineae</taxon>
        <taxon>Pterulaceae</taxon>
        <taxon>Pterulicium</taxon>
    </lineage>
</organism>
<dbReference type="Pfam" id="PF04032">
    <property type="entry name" value="Rpr2"/>
    <property type="match status" value="1"/>
</dbReference>
<protein>
    <submittedName>
        <fullName evidence="6">RNAse P Rpr2/Rpp21/SNM1 subunit domain-containing protein</fullName>
    </submittedName>
</protein>
<evidence type="ECO:0000313" key="6">
    <source>
        <dbReference type="EMBL" id="TFK98358.1"/>
    </source>
</evidence>
<dbReference type="Gene3D" id="6.20.50.20">
    <property type="match status" value="1"/>
</dbReference>
<dbReference type="PANTHER" id="PTHR14742:SF0">
    <property type="entry name" value="RIBONUCLEASE P PROTEIN SUBUNIT P21"/>
    <property type="match status" value="1"/>
</dbReference>
<dbReference type="PANTHER" id="PTHR14742">
    <property type="entry name" value="RIBONUCLEASE P SUBUNIT P21"/>
    <property type="match status" value="1"/>
</dbReference>
<name>A0A5C3QDW8_9AGAR</name>
<dbReference type="OrthoDB" id="128536at2759"/>
<feature type="compositionally biased region" description="Basic residues" evidence="5">
    <location>
        <begin position="69"/>
        <end position="78"/>
    </location>
</feature>
<feature type="region of interest" description="Disordered" evidence="5">
    <location>
        <begin position="47"/>
        <end position="82"/>
    </location>
</feature>
<evidence type="ECO:0000256" key="5">
    <source>
        <dbReference type="SAM" id="MobiDB-lite"/>
    </source>
</evidence>
<feature type="compositionally biased region" description="Low complexity" evidence="5">
    <location>
        <begin position="47"/>
        <end position="56"/>
    </location>
</feature>
<evidence type="ECO:0000256" key="3">
    <source>
        <dbReference type="ARBA" id="ARBA00022833"/>
    </source>
</evidence>
<gene>
    <name evidence="6" type="ORF">BDV98DRAFT_573050</name>
</gene>
<dbReference type="STRING" id="1884261.A0A5C3QDW8"/>
<dbReference type="GO" id="GO:0046872">
    <property type="term" value="F:metal ion binding"/>
    <property type="evidence" value="ECO:0007669"/>
    <property type="project" value="UniProtKB-KW"/>
</dbReference>
<evidence type="ECO:0000256" key="1">
    <source>
        <dbReference type="ARBA" id="ARBA00022694"/>
    </source>
</evidence>
<dbReference type="EMBL" id="ML178840">
    <property type="protein sequence ID" value="TFK98358.1"/>
    <property type="molecule type" value="Genomic_DNA"/>
</dbReference>
<reference evidence="6 7" key="1">
    <citation type="journal article" date="2019" name="Nat. Ecol. Evol.">
        <title>Megaphylogeny resolves global patterns of mushroom evolution.</title>
        <authorList>
            <person name="Varga T."/>
            <person name="Krizsan K."/>
            <person name="Foldi C."/>
            <person name="Dima B."/>
            <person name="Sanchez-Garcia M."/>
            <person name="Sanchez-Ramirez S."/>
            <person name="Szollosi G.J."/>
            <person name="Szarkandi J.G."/>
            <person name="Papp V."/>
            <person name="Albert L."/>
            <person name="Andreopoulos W."/>
            <person name="Angelini C."/>
            <person name="Antonin V."/>
            <person name="Barry K.W."/>
            <person name="Bougher N.L."/>
            <person name="Buchanan P."/>
            <person name="Buyck B."/>
            <person name="Bense V."/>
            <person name="Catcheside P."/>
            <person name="Chovatia M."/>
            <person name="Cooper J."/>
            <person name="Damon W."/>
            <person name="Desjardin D."/>
            <person name="Finy P."/>
            <person name="Geml J."/>
            <person name="Haridas S."/>
            <person name="Hughes K."/>
            <person name="Justo A."/>
            <person name="Karasinski D."/>
            <person name="Kautmanova I."/>
            <person name="Kiss B."/>
            <person name="Kocsube S."/>
            <person name="Kotiranta H."/>
            <person name="LaButti K.M."/>
            <person name="Lechner B.E."/>
            <person name="Liimatainen K."/>
            <person name="Lipzen A."/>
            <person name="Lukacs Z."/>
            <person name="Mihaltcheva S."/>
            <person name="Morgado L.N."/>
            <person name="Niskanen T."/>
            <person name="Noordeloos M.E."/>
            <person name="Ohm R.A."/>
            <person name="Ortiz-Santana B."/>
            <person name="Ovrebo C."/>
            <person name="Racz N."/>
            <person name="Riley R."/>
            <person name="Savchenko A."/>
            <person name="Shiryaev A."/>
            <person name="Soop K."/>
            <person name="Spirin V."/>
            <person name="Szebenyi C."/>
            <person name="Tomsovsky M."/>
            <person name="Tulloss R.E."/>
            <person name="Uehling J."/>
            <person name="Grigoriev I.V."/>
            <person name="Vagvolgyi C."/>
            <person name="Papp T."/>
            <person name="Martin F.M."/>
            <person name="Miettinen O."/>
            <person name="Hibbett D.S."/>
            <person name="Nagy L.G."/>
        </authorList>
    </citation>
    <scope>NUCLEOTIDE SEQUENCE [LARGE SCALE GENOMIC DNA]</scope>
    <source>
        <strain evidence="6 7">CBS 309.79</strain>
    </source>
</reference>
<sequence>MVKKQKQKQEAVPTAQSAPNRDIIQRLNFSYQASVFLANLASSVDPSAASAPAVSSGDPQKAGHPSTPRQKKNGRHRAGQISLDDLSRKWAADVKSVGKKTTVRIDPSVKRTICERCSTVFIPGHTVSVRVKGSSSHKHVVVYTCLKCSSSLRIVAPPTSSEVKLGKGVSPGDSELEPPTEGLEAVPPAGPQAVPTREPEASDQNSATTRCPQTPSFSRLDAGHVVFRGEQKLELDGAGSFAV</sequence>
<keyword evidence="7" id="KW-1185">Reference proteome</keyword>
<comment type="similarity">
    <text evidence="4">Belongs to the eukaryotic/archaeal RNase P protein component 4 family.</text>
</comment>
<accession>A0A5C3QDW8</accession>
<feature type="region of interest" description="Disordered" evidence="5">
    <location>
        <begin position="160"/>
        <end position="217"/>
    </location>
</feature>
<dbReference type="AlphaFoldDB" id="A0A5C3QDW8"/>
<dbReference type="Proteomes" id="UP000305067">
    <property type="component" value="Unassembled WGS sequence"/>
</dbReference>
<evidence type="ECO:0000256" key="2">
    <source>
        <dbReference type="ARBA" id="ARBA00022723"/>
    </source>
</evidence>